<evidence type="ECO:0000256" key="5">
    <source>
        <dbReference type="ARBA" id="ARBA00023125"/>
    </source>
</evidence>
<dbReference type="SMART" id="SM00420">
    <property type="entry name" value="HTH_DEOR"/>
    <property type="match status" value="1"/>
</dbReference>
<dbReference type="InterPro" id="IPR036390">
    <property type="entry name" value="WH_DNA-bd_sf"/>
</dbReference>
<evidence type="ECO:0000256" key="2">
    <source>
        <dbReference type="ARBA" id="ARBA00022491"/>
    </source>
</evidence>
<evidence type="ECO:0000259" key="8">
    <source>
        <dbReference type="PROSITE" id="PS51000"/>
    </source>
</evidence>
<evidence type="ECO:0000256" key="1">
    <source>
        <dbReference type="ARBA" id="ARBA00021390"/>
    </source>
</evidence>
<dbReference type="Gene3D" id="1.10.10.10">
    <property type="entry name" value="Winged helix-like DNA-binding domain superfamily/Winged helix DNA-binding domain"/>
    <property type="match status" value="1"/>
</dbReference>
<dbReference type="GO" id="GO:0003700">
    <property type="term" value="F:DNA-binding transcription factor activity"/>
    <property type="evidence" value="ECO:0007669"/>
    <property type="project" value="InterPro"/>
</dbReference>
<dbReference type="PANTHER" id="PTHR30363:SF4">
    <property type="entry name" value="GLYCEROL-3-PHOSPHATE REGULON REPRESSOR"/>
    <property type="match status" value="1"/>
</dbReference>
<dbReference type="GO" id="GO:0003677">
    <property type="term" value="F:DNA binding"/>
    <property type="evidence" value="ECO:0007669"/>
    <property type="project" value="UniProtKB-KW"/>
</dbReference>
<dbReference type="STRING" id="170573.GCA_001076995_02149"/>
<keyword evidence="6" id="KW-0804">Transcription</keyword>
<keyword evidence="5" id="KW-0238">DNA-binding</keyword>
<keyword evidence="2" id="KW-0678">Repressor</keyword>
<keyword evidence="3" id="KW-0423">Lactose metabolism</keyword>
<dbReference type="PRINTS" id="PR00037">
    <property type="entry name" value="HTHLACR"/>
</dbReference>
<evidence type="ECO:0000313" key="10">
    <source>
        <dbReference type="Proteomes" id="UP000235748"/>
    </source>
</evidence>
<dbReference type="InterPro" id="IPR001034">
    <property type="entry name" value="DeoR_HTH"/>
</dbReference>
<dbReference type="Gene3D" id="3.40.50.1360">
    <property type="match status" value="1"/>
</dbReference>
<name>A0A2K4DP74_9STAP</name>
<dbReference type="Pfam" id="PF08220">
    <property type="entry name" value="HTH_DeoR"/>
    <property type="match status" value="1"/>
</dbReference>
<feature type="domain" description="HTH deoR-type" evidence="8">
    <location>
        <begin position="3"/>
        <end position="58"/>
    </location>
</feature>
<dbReference type="Proteomes" id="UP000235748">
    <property type="component" value="Unassembled WGS sequence"/>
</dbReference>
<dbReference type="PROSITE" id="PS00894">
    <property type="entry name" value="HTH_DEOR_1"/>
    <property type="match status" value="1"/>
</dbReference>
<dbReference type="Pfam" id="PF00455">
    <property type="entry name" value="DeoRC"/>
    <property type="match status" value="1"/>
</dbReference>
<dbReference type="GO" id="GO:0005988">
    <property type="term" value="P:lactose metabolic process"/>
    <property type="evidence" value="ECO:0007669"/>
    <property type="project" value="UniProtKB-KW"/>
</dbReference>
<evidence type="ECO:0000256" key="4">
    <source>
        <dbReference type="ARBA" id="ARBA00023015"/>
    </source>
</evidence>
<dbReference type="PROSITE" id="PS51000">
    <property type="entry name" value="HTH_DEOR_2"/>
    <property type="match status" value="1"/>
</dbReference>
<evidence type="ECO:0000313" key="9">
    <source>
        <dbReference type="EMBL" id="PMC18104.1"/>
    </source>
</evidence>
<organism evidence="9 10">
    <name type="scientific">Staphylococcus pettenkoferi</name>
    <dbReference type="NCBI Taxonomy" id="170573"/>
    <lineage>
        <taxon>Bacteria</taxon>
        <taxon>Bacillati</taxon>
        <taxon>Bacillota</taxon>
        <taxon>Bacilli</taxon>
        <taxon>Bacillales</taxon>
        <taxon>Staphylococcaceae</taxon>
        <taxon>Staphylococcus</taxon>
    </lineage>
</organism>
<dbReference type="SMART" id="SM01134">
    <property type="entry name" value="DeoRC"/>
    <property type="match status" value="1"/>
</dbReference>
<dbReference type="SUPFAM" id="SSF46785">
    <property type="entry name" value="Winged helix' DNA-binding domain"/>
    <property type="match status" value="1"/>
</dbReference>
<dbReference type="RefSeq" id="WP_070502634.1">
    <property type="nucleotide sequence ID" value="NZ_CP066062.1"/>
</dbReference>
<reference evidence="9 10" key="1">
    <citation type="submission" date="2017-09" db="EMBL/GenBank/DDBJ databases">
        <title>Bacterial strain isolated from the female urinary microbiota.</title>
        <authorList>
            <person name="Thomas-White K."/>
            <person name="Kumar N."/>
            <person name="Forster S."/>
            <person name="Putonti C."/>
            <person name="Lawley T."/>
            <person name="Wolfe A.J."/>
        </authorList>
    </citation>
    <scope>NUCLEOTIDE SEQUENCE [LARGE SCALE GENOMIC DNA]</scope>
    <source>
        <strain evidence="9 10">UMB0834</strain>
    </source>
</reference>
<proteinExistence type="predicted"/>
<dbReference type="InterPro" id="IPR050313">
    <property type="entry name" value="Carb_Metab_HTH_regulators"/>
</dbReference>
<protein>
    <recommendedName>
        <fullName evidence="1">Lactose phosphotransferase system repressor</fullName>
    </recommendedName>
</protein>
<comment type="caution">
    <text evidence="9">The sequence shown here is derived from an EMBL/GenBank/DDBJ whole genome shotgun (WGS) entry which is preliminary data.</text>
</comment>
<accession>A0A2K4DP74</accession>
<comment type="function">
    <text evidence="7">Repressor of the lactose catabolism operon. Galactose-6-phosphate is the inducer.</text>
</comment>
<dbReference type="EMBL" id="PNGG01000005">
    <property type="protein sequence ID" value="PMC18104.1"/>
    <property type="molecule type" value="Genomic_DNA"/>
</dbReference>
<dbReference type="InterPro" id="IPR014036">
    <property type="entry name" value="DeoR-like_C"/>
</dbReference>
<dbReference type="PANTHER" id="PTHR30363">
    <property type="entry name" value="HTH-TYPE TRANSCRIPTIONAL REGULATOR SRLR-RELATED"/>
    <property type="match status" value="1"/>
</dbReference>
<evidence type="ECO:0000256" key="7">
    <source>
        <dbReference type="ARBA" id="ARBA00024937"/>
    </source>
</evidence>
<evidence type="ECO:0000256" key="3">
    <source>
        <dbReference type="ARBA" id="ARBA00022736"/>
    </source>
</evidence>
<dbReference type="SUPFAM" id="SSF100950">
    <property type="entry name" value="NagB/RpiA/CoA transferase-like"/>
    <property type="match status" value="1"/>
</dbReference>
<dbReference type="InterPro" id="IPR018356">
    <property type="entry name" value="Tscrpt_reg_HTH_DeoR_CS"/>
</dbReference>
<dbReference type="InterPro" id="IPR036388">
    <property type="entry name" value="WH-like_DNA-bd_sf"/>
</dbReference>
<sequence length="252" mass="28767">MNKFERLEEITKLINKKGSVTTNEIVADLNVSDMTVRRDLSELEEQGVLTKIYGGARSNDLTQYRERSHKEKHTEHVTEKRTIAHQAAAIIEEGDNIFLGPGTTIEILAEEIDHQKLTVITNCLPVFEILNKKKSLDFKVFLLGGTMRDITQSFVGEMTNTILSNLKFNKMFFSSNAVNNGYAMTSSVEEAYTQQLALNHSLETYLLVDSSKVFKEDFNQFCDITEVTGIYTDALRKDAIDYLMDYNKKVYY</sequence>
<dbReference type="AlphaFoldDB" id="A0A2K4DP74"/>
<keyword evidence="4" id="KW-0805">Transcription regulation</keyword>
<evidence type="ECO:0000256" key="6">
    <source>
        <dbReference type="ARBA" id="ARBA00023163"/>
    </source>
</evidence>
<gene>
    <name evidence="9" type="ORF">CJ235_09745</name>
</gene>
<dbReference type="InterPro" id="IPR037171">
    <property type="entry name" value="NagB/RpiA_transferase-like"/>
</dbReference>